<comment type="caution">
    <text evidence="1">The sequence shown here is derived from an EMBL/GenBank/DDBJ whole genome shotgun (WGS) entry which is preliminary data.</text>
</comment>
<keyword evidence="2" id="KW-1185">Reference proteome</keyword>
<proteinExistence type="predicted"/>
<dbReference type="AlphaFoldDB" id="A0A5M3WCW4"/>
<name>A0A5M3WCW4_9ACTN</name>
<accession>A0A5M3WCW4</accession>
<evidence type="ECO:0000313" key="1">
    <source>
        <dbReference type="EMBL" id="GES06676.1"/>
    </source>
</evidence>
<sequence length="165" mass="17420">MHGNGMLSAWLPPSHLEITLGSMMPTWTGKAAEPAPSGPVTPRTRVWWAQPLRSSQTGSWPATVKYIRDGLMHWVRETGEFGAKLRHRTVTVWPGSRSTTSGPSTLVPPVAAVQTSTVGSSAAAMALVGPGAGNVSRAAAIAIAPTAARVLRDARNTVLSTCKWQ</sequence>
<reference evidence="1 2" key="1">
    <citation type="submission" date="2019-10" db="EMBL/GenBank/DDBJ databases">
        <title>Whole genome shotgun sequence of Acrocarpospora macrocephala NBRC 16266.</title>
        <authorList>
            <person name="Ichikawa N."/>
            <person name="Kimura A."/>
            <person name="Kitahashi Y."/>
            <person name="Komaki H."/>
            <person name="Oguchi A."/>
        </authorList>
    </citation>
    <scope>NUCLEOTIDE SEQUENCE [LARGE SCALE GENOMIC DNA]</scope>
    <source>
        <strain evidence="1 2">NBRC 16266</strain>
    </source>
</reference>
<organism evidence="1 2">
    <name type="scientific">Acrocarpospora macrocephala</name>
    <dbReference type="NCBI Taxonomy" id="150177"/>
    <lineage>
        <taxon>Bacteria</taxon>
        <taxon>Bacillati</taxon>
        <taxon>Actinomycetota</taxon>
        <taxon>Actinomycetes</taxon>
        <taxon>Streptosporangiales</taxon>
        <taxon>Streptosporangiaceae</taxon>
        <taxon>Acrocarpospora</taxon>
    </lineage>
</organism>
<evidence type="ECO:0000313" key="2">
    <source>
        <dbReference type="Proteomes" id="UP000331127"/>
    </source>
</evidence>
<dbReference type="EMBL" id="BLAE01000003">
    <property type="protein sequence ID" value="GES06676.1"/>
    <property type="molecule type" value="Genomic_DNA"/>
</dbReference>
<gene>
    <name evidence="1" type="ORF">Amac_002710</name>
</gene>
<dbReference type="Proteomes" id="UP000331127">
    <property type="component" value="Unassembled WGS sequence"/>
</dbReference>
<protein>
    <submittedName>
        <fullName evidence="1">Uncharacterized protein</fullName>
    </submittedName>
</protein>